<keyword evidence="4" id="KW-0249">Electron transport</keyword>
<evidence type="ECO:0000259" key="8">
    <source>
        <dbReference type="PROSITE" id="PS51007"/>
    </source>
</evidence>
<evidence type="ECO:0000256" key="5">
    <source>
        <dbReference type="ARBA" id="ARBA00023004"/>
    </source>
</evidence>
<dbReference type="RefSeq" id="WP_179590906.1">
    <property type="nucleotide sequence ID" value="NZ_JACBYR010000004.1"/>
</dbReference>
<dbReference type="Proteomes" id="UP000542125">
    <property type="component" value="Unassembled WGS sequence"/>
</dbReference>
<keyword evidence="3 6" id="KW-0479">Metal-binding</keyword>
<evidence type="ECO:0000256" key="6">
    <source>
        <dbReference type="PROSITE-ProRule" id="PRU00433"/>
    </source>
</evidence>
<dbReference type="AlphaFoldDB" id="A0A7Y9J0Y7"/>
<proteinExistence type="predicted"/>
<accession>A0A7Y9J0Y7</accession>
<dbReference type="InterPro" id="IPR009056">
    <property type="entry name" value="Cyt_c-like_dom"/>
</dbReference>
<dbReference type="PRINTS" id="PR00605">
    <property type="entry name" value="CYTCHROMECIC"/>
</dbReference>
<dbReference type="Pfam" id="PF00034">
    <property type="entry name" value="Cytochrom_C"/>
    <property type="match status" value="2"/>
</dbReference>
<sequence>MKRVLSLMLITSGLMFGATALSPSVAADAPAAAPARPKIDPAKGEQLYANGDAARNIVACASCHGPGGNSAGAANPKLAGQHPDYLYKQLVNFKVKEGAKTPERPSAVMNAMAAPLTDEDMRNVSAYIGAQTLKPATAKNKDTVELGQRIYRGGVASKNIPACASCHAANGAGMPAQYPRIAGQFAEYTEAQLVAFRSGARHNNVAMTGVASRMSDAEIKAVADYIAGLR</sequence>
<dbReference type="GO" id="GO:0005506">
    <property type="term" value="F:iron ion binding"/>
    <property type="evidence" value="ECO:0007669"/>
    <property type="project" value="InterPro"/>
</dbReference>
<dbReference type="EMBL" id="JACBYR010000004">
    <property type="protein sequence ID" value="NYE86123.1"/>
    <property type="molecule type" value="Genomic_DNA"/>
</dbReference>
<dbReference type="PROSITE" id="PS51007">
    <property type="entry name" value="CYTC"/>
    <property type="match status" value="2"/>
</dbReference>
<evidence type="ECO:0000256" key="7">
    <source>
        <dbReference type="SAM" id="SignalP"/>
    </source>
</evidence>
<keyword evidence="10" id="KW-1185">Reference proteome</keyword>
<dbReference type="PANTHER" id="PTHR33751">
    <property type="entry name" value="CBB3-TYPE CYTOCHROME C OXIDASE SUBUNIT FIXP"/>
    <property type="match status" value="1"/>
</dbReference>
<feature type="chain" id="PRO_5030755462" evidence="7">
    <location>
        <begin position="27"/>
        <end position="230"/>
    </location>
</feature>
<dbReference type="InterPro" id="IPR008168">
    <property type="entry name" value="Cyt_C_IC"/>
</dbReference>
<evidence type="ECO:0000256" key="3">
    <source>
        <dbReference type="ARBA" id="ARBA00022723"/>
    </source>
</evidence>
<dbReference type="InterPro" id="IPR050597">
    <property type="entry name" value="Cytochrome_c_Oxidase_Subunit"/>
</dbReference>
<name>A0A7Y9J0Y7_9BURK</name>
<dbReference type="InterPro" id="IPR036909">
    <property type="entry name" value="Cyt_c-like_dom_sf"/>
</dbReference>
<dbReference type="GO" id="GO:0020037">
    <property type="term" value="F:heme binding"/>
    <property type="evidence" value="ECO:0007669"/>
    <property type="project" value="InterPro"/>
</dbReference>
<evidence type="ECO:0000256" key="4">
    <source>
        <dbReference type="ARBA" id="ARBA00022982"/>
    </source>
</evidence>
<feature type="signal peptide" evidence="7">
    <location>
        <begin position="1"/>
        <end position="26"/>
    </location>
</feature>
<gene>
    <name evidence="9" type="ORF">FHW18_005449</name>
</gene>
<reference evidence="9 10" key="1">
    <citation type="submission" date="2020-07" db="EMBL/GenBank/DDBJ databases">
        <title>Genomic Encyclopedia of Type Strains, Phase IV (KMG-V): Genome sequencing to study the core and pangenomes of soil and plant-associated prokaryotes.</title>
        <authorList>
            <person name="Whitman W."/>
        </authorList>
    </citation>
    <scope>NUCLEOTIDE SEQUENCE [LARGE SCALE GENOMIC DNA]</scope>
    <source>
        <strain evidence="9 10">SAS40</strain>
    </source>
</reference>
<dbReference type="Gene3D" id="1.10.760.10">
    <property type="entry name" value="Cytochrome c-like domain"/>
    <property type="match status" value="2"/>
</dbReference>
<evidence type="ECO:0000313" key="10">
    <source>
        <dbReference type="Proteomes" id="UP000542125"/>
    </source>
</evidence>
<dbReference type="GO" id="GO:0009055">
    <property type="term" value="F:electron transfer activity"/>
    <property type="evidence" value="ECO:0007669"/>
    <property type="project" value="InterPro"/>
</dbReference>
<evidence type="ECO:0000256" key="1">
    <source>
        <dbReference type="ARBA" id="ARBA00022448"/>
    </source>
</evidence>
<evidence type="ECO:0000256" key="2">
    <source>
        <dbReference type="ARBA" id="ARBA00022617"/>
    </source>
</evidence>
<dbReference type="PANTHER" id="PTHR33751:SF9">
    <property type="entry name" value="CYTOCHROME C4"/>
    <property type="match status" value="1"/>
</dbReference>
<feature type="domain" description="Cytochrome c" evidence="8">
    <location>
        <begin position="39"/>
        <end position="132"/>
    </location>
</feature>
<keyword evidence="7" id="KW-0732">Signal</keyword>
<comment type="caution">
    <text evidence="9">The sequence shown here is derived from an EMBL/GenBank/DDBJ whole genome shotgun (WGS) entry which is preliminary data.</text>
</comment>
<feature type="domain" description="Cytochrome c" evidence="8">
    <location>
        <begin position="142"/>
        <end position="230"/>
    </location>
</feature>
<protein>
    <submittedName>
        <fullName evidence="9">Cytochrome c553</fullName>
    </submittedName>
</protein>
<dbReference type="SUPFAM" id="SSF46626">
    <property type="entry name" value="Cytochrome c"/>
    <property type="match status" value="2"/>
</dbReference>
<evidence type="ECO:0000313" key="9">
    <source>
        <dbReference type="EMBL" id="NYE86123.1"/>
    </source>
</evidence>
<keyword evidence="2 6" id="KW-0349">Heme</keyword>
<keyword evidence="5 6" id="KW-0408">Iron</keyword>
<organism evidence="9 10">
    <name type="scientific">Pigmentiphaga litoralis</name>
    <dbReference type="NCBI Taxonomy" id="516702"/>
    <lineage>
        <taxon>Bacteria</taxon>
        <taxon>Pseudomonadati</taxon>
        <taxon>Pseudomonadota</taxon>
        <taxon>Betaproteobacteria</taxon>
        <taxon>Burkholderiales</taxon>
        <taxon>Alcaligenaceae</taxon>
        <taxon>Pigmentiphaga</taxon>
    </lineage>
</organism>
<keyword evidence="1" id="KW-0813">Transport</keyword>